<gene>
    <name evidence="4" type="ORF">GCM10009559_25220</name>
</gene>
<dbReference type="RefSeq" id="WP_343941517.1">
    <property type="nucleotide sequence ID" value="NZ_BAAAHP010000072.1"/>
</dbReference>
<dbReference type="PANTHER" id="PTHR33744:SF17">
    <property type="entry name" value="CONSERVED PROTEIN"/>
    <property type="match status" value="1"/>
</dbReference>
<dbReference type="InterPro" id="IPR041522">
    <property type="entry name" value="CdaR_GGDEF"/>
</dbReference>
<dbReference type="PANTHER" id="PTHR33744">
    <property type="entry name" value="CARBOHYDRATE DIACID REGULATOR"/>
    <property type="match status" value="1"/>
</dbReference>
<evidence type="ECO:0000313" key="5">
    <source>
        <dbReference type="Proteomes" id="UP001499967"/>
    </source>
</evidence>
<feature type="domain" description="CdaR GGDEF-like" evidence="3">
    <location>
        <begin position="299"/>
        <end position="412"/>
    </location>
</feature>
<proteinExistence type="inferred from homology"/>
<comment type="caution">
    <text evidence="4">The sequence shown here is derived from an EMBL/GenBank/DDBJ whole genome shotgun (WGS) entry which is preliminary data.</text>
</comment>
<dbReference type="Proteomes" id="UP001499967">
    <property type="component" value="Unassembled WGS sequence"/>
</dbReference>
<name>A0ABN1PX84_9PSEU</name>
<dbReference type="Gene3D" id="1.10.10.2840">
    <property type="entry name" value="PucR C-terminal helix-turn-helix domain"/>
    <property type="match status" value="1"/>
</dbReference>
<keyword evidence="5" id="KW-1185">Reference proteome</keyword>
<dbReference type="Pfam" id="PF17853">
    <property type="entry name" value="GGDEF_2"/>
    <property type="match status" value="1"/>
</dbReference>
<evidence type="ECO:0000259" key="2">
    <source>
        <dbReference type="Pfam" id="PF13556"/>
    </source>
</evidence>
<evidence type="ECO:0000256" key="1">
    <source>
        <dbReference type="ARBA" id="ARBA00006754"/>
    </source>
</evidence>
<dbReference type="EMBL" id="BAAAHP010000072">
    <property type="protein sequence ID" value="GAA0934562.1"/>
    <property type="molecule type" value="Genomic_DNA"/>
</dbReference>
<evidence type="ECO:0000259" key="3">
    <source>
        <dbReference type="Pfam" id="PF17853"/>
    </source>
</evidence>
<protein>
    <submittedName>
        <fullName evidence="4">Helix-turn-helix domain-containing protein</fullName>
    </submittedName>
</protein>
<dbReference type="InterPro" id="IPR051448">
    <property type="entry name" value="CdaR-like_regulators"/>
</dbReference>
<feature type="domain" description="PucR C-terminal helix-turn-helix" evidence="2">
    <location>
        <begin position="464"/>
        <end position="521"/>
    </location>
</feature>
<organism evidence="4 5">
    <name type="scientific">Pseudonocardia zijingensis</name>
    <dbReference type="NCBI Taxonomy" id="153376"/>
    <lineage>
        <taxon>Bacteria</taxon>
        <taxon>Bacillati</taxon>
        <taxon>Actinomycetota</taxon>
        <taxon>Actinomycetes</taxon>
        <taxon>Pseudonocardiales</taxon>
        <taxon>Pseudonocardiaceae</taxon>
        <taxon>Pseudonocardia</taxon>
    </lineage>
</organism>
<sequence>MTRMTGTADDTALPLARIVDNLGPTLLRVVQGNRERAVRSLSIVDPVDGGAVGAAALVLGIGVTDAARATALLAELGAAQAAALLLKAPPAADPDVLAAAAAADVAVLEVSRGVAWGQLFLLLRRLLEHADTGASEDGAGDLFQLANEVAALVGAPITIENATGGLLAFSVGQEDTDDGRIRTILGRQVPEQYQQSLQDEGVFGRLTRTTEPVYIPSFAPGNLPRTAIAVRAGDSVLGFLWAVVREPLPERNLRALKAAAAMVAVQLLHERVVTAAGPRLRSEQLTVLLSRDGDPVEPARRLGVSGLSLCVVAVELEGGSADAERAAELQRIYDALGIHLRLVHRATAVATLGDVVYGLVPAPTEEAALQVVEEFVKRSGSRTPVRAGVGRVVDDPAHLAVSRADADDVLRVLRFSGRPAASARSLRTDLMILRMADVAGLREMPQDGHVARLLRHDAEHGTNLTRTLEAYLDRFGEVSRAAADLHVHPNTFRYRLARLAEVAGLDLGDRDARLQAMIDLRLYRHRGLR</sequence>
<comment type="similarity">
    <text evidence="1">Belongs to the CdaR family.</text>
</comment>
<accession>A0ABN1PX84</accession>
<dbReference type="InterPro" id="IPR025736">
    <property type="entry name" value="PucR_C-HTH_dom"/>
</dbReference>
<evidence type="ECO:0000313" key="4">
    <source>
        <dbReference type="EMBL" id="GAA0934562.1"/>
    </source>
</evidence>
<dbReference type="Pfam" id="PF13556">
    <property type="entry name" value="HTH_30"/>
    <property type="match status" value="1"/>
</dbReference>
<reference evidence="4 5" key="1">
    <citation type="journal article" date="2019" name="Int. J. Syst. Evol. Microbiol.">
        <title>The Global Catalogue of Microorganisms (GCM) 10K type strain sequencing project: providing services to taxonomists for standard genome sequencing and annotation.</title>
        <authorList>
            <consortium name="The Broad Institute Genomics Platform"/>
            <consortium name="The Broad Institute Genome Sequencing Center for Infectious Disease"/>
            <person name="Wu L."/>
            <person name="Ma J."/>
        </authorList>
    </citation>
    <scope>NUCLEOTIDE SEQUENCE [LARGE SCALE GENOMIC DNA]</scope>
    <source>
        <strain evidence="4 5">JCM 11117</strain>
    </source>
</reference>
<dbReference type="InterPro" id="IPR042070">
    <property type="entry name" value="PucR_C-HTH_sf"/>
</dbReference>